<proteinExistence type="predicted"/>
<dbReference type="Proteomes" id="UP001054837">
    <property type="component" value="Unassembled WGS sequence"/>
</dbReference>
<keyword evidence="2" id="KW-1185">Reference proteome</keyword>
<evidence type="ECO:0000313" key="1">
    <source>
        <dbReference type="EMBL" id="GIY50073.1"/>
    </source>
</evidence>
<gene>
    <name evidence="1" type="ORF">CDAR_109461</name>
</gene>
<reference evidence="1 2" key="1">
    <citation type="submission" date="2021-06" db="EMBL/GenBank/DDBJ databases">
        <title>Caerostris darwini draft genome.</title>
        <authorList>
            <person name="Kono N."/>
            <person name="Arakawa K."/>
        </authorList>
    </citation>
    <scope>NUCLEOTIDE SEQUENCE [LARGE SCALE GENOMIC DNA]</scope>
</reference>
<name>A0AAV4TZE4_9ARAC</name>
<dbReference type="AlphaFoldDB" id="A0AAV4TZE4"/>
<comment type="caution">
    <text evidence="1">The sequence shown here is derived from an EMBL/GenBank/DDBJ whole genome shotgun (WGS) entry which is preliminary data.</text>
</comment>
<sequence>MLTLLPDHPKIKFESPLPLCPLVQPLRSVRHPAPTLVLLSISVFNLDVTPQSRMAITPTPTEEGRRHKMLSWRCFDCCNKNFIAGLPDPSLFTWLPEL</sequence>
<evidence type="ECO:0000313" key="2">
    <source>
        <dbReference type="Proteomes" id="UP001054837"/>
    </source>
</evidence>
<protein>
    <submittedName>
        <fullName evidence="1">Uncharacterized protein</fullName>
    </submittedName>
</protein>
<organism evidence="1 2">
    <name type="scientific">Caerostris darwini</name>
    <dbReference type="NCBI Taxonomy" id="1538125"/>
    <lineage>
        <taxon>Eukaryota</taxon>
        <taxon>Metazoa</taxon>
        <taxon>Ecdysozoa</taxon>
        <taxon>Arthropoda</taxon>
        <taxon>Chelicerata</taxon>
        <taxon>Arachnida</taxon>
        <taxon>Araneae</taxon>
        <taxon>Araneomorphae</taxon>
        <taxon>Entelegynae</taxon>
        <taxon>Araneoidea</taxon>
        <taxon>Araneidae</taxon>
        <taxon>Caerostris</taxon>
    </lineage>
</organism>
<accession>A0AAV4TZE4</accession>
<dbReference type="EMBL" id="BPLQ01010340">
    <property type="protein sequence ID" value="GIY50073.1"/>
    <property type="molecule type" value="Genomic_DNA"/>
</dbReference>